<organism evidence="2 3">
    <name type="scientific">Quercus suber</name>
    <name type="common">Cork oak</name>
    <dbReference type="NCBI Taxonomy" id="58331"/>
    <lineage>
        <taxon>Eukaryota</taxon>
        <taxon>Viridiplantae</taxon>
        <taxon>Streptophyta</taxon>
        <taxon>Embryophyta</taxon>
        <taxon>Tracheophyta</taxon>
        <taxon>Spermatophyta</taxon>
        <taxon>Magnoliopsida</taxon>
        <taxon>eudicotyledons</taxon>
        <taxon>Gunneridae</taxon>
        <taxon>Pentapetalae</taxon>
        <taxon>rosids</taxon>
        <taxon>fabids</taxon>
        <taxon>Fagales</taxon>
        <taxon>Fagaceae</taxon>
        <taxon>Quercus</taxon>
    </lineage>
</organism>
<gene>
    <name evidence="2" type="primary">VPE1_1</name>
    <name evidence="2" type="ORF">CFP56_035239</name>
</gene>
<comment type="caution">
    <text evidence="2">The sequence shown here is derived from an EMBL/GenBank/DDBJ whole genome shotgun (WGS) entry which is preliminary data.</text>
</comment>
<proteinExistence type="inferred from homology"/>
<keyword evidence="3" id="KW-1185">Reference proteome</keyword>
<dbReference type="GO" id="GO:0006624">
    <property type="term" value="P:vacuolar protein processing"/>
    <property type="evidence" value="ECO:0007669"/>
    <property type="project" value="TreeGrafter"/>
</dbReference>
<dbReference type="PANTHER" id="PTHR12000:SF50">
    <property type="entry name" value="VACUOLAR-PROCESSING ENZYME GAMMA-ISOZYME"/>
    <property type="match status" value="1"/>
</dbReference>
<dbReference type="InterPro" id="IPR001096">
    <property type="entry name" value="Peptidase_C13"/>
</dbReference>
<dbReference type="Proteomes" id="UP000237347">
    <property type="component" value="Unassembled WGS sequence"/>
</dbReference>
<evidence type="ECO:0000313" key="3">
    <source>
        <dbReference type="Proteomes" id="UP000237347"/>
    </source>
</evidence>
<name>A0AAW0LRH6_QUESU</name>
<dbReference type="GO" id="GO:0051603">
    <property type="term" value="P:proteolysis involved in protein catabolic process"/>
    <property type="evidence" value="ECO:0007669"/>
    <property type="project" value="TreeGrafter"/>
</dbReference>
<protein>
    <submittedName>
        <fullName evidence="2">Vacuolar-processing enzyme</fullName>
    </submittedName>
</protein>
<evidence type="ECO:0000256" key="1">
    <source>
        <dbReference type="ARBA" id="ARBA00009941"/>
    </source>
</evidence>
<evidence type="ECO:0000313" key="2">
    <source>
        <dbReference type="EMBL" id="KAK7853643.1"/>
    </source>
</evidence>
<comment type="similarity">
    <text evidence="1">Belongs to the peptidase C13 family.</text>
</comment>
<dbReference type="PANTHER" id="PTHR12000">
    <property type="entry name" value="HEMOGLOBINASE FAMILY MEMBER"/>
    <property type="match status" value="1"/>
</dbReference>
<accession>A0AAW0LRH6</accession>
<dbReference type="Pfam" id="PF01650">
    <property type="entry name" value="Peptidase_C13"/>
    <property type="match status" value="1"/>
</dbReference>
<dbReference type="GO" id="GO:0004197">
    <property type="term" value="F:cysteine-type endopeptidase activity"/>
    <property type="evidence" value="ECO:0007669"/>
    <property type="project" value="TreeGrafter"/>
</dbReference>
<dbReference type="Gene3D" id="3.40.50.1460">
    <property type="match status" value="1"/>
</dbReference>
<reference evidence="2 3" key="1">
    <citation type="journal article" date="2018" name="Sci. Data">
        <title>The draft genome sequence of cork oak.</title>
        <authorList>
            <person name="Ramos A.M."/>
            <person name="Usie A."/>
            <person name="Barbosa P."/>
            <person name="Barros P.M."/>
            <person name="Capote T."/>
            <person name="Chaves I."/>
            <person name="Simoes F."/>
            <person name="Abreu I."/>
            <person name="Carrasquinho I."/>
            <person name="Faro C."/>
            <person name="Guimaraes J.B."/>
            <person name="Mendonca D."/>
            <person name="Nobrega F."/>
            <person name="Rodrigues L."/>
            <person name="Saibo N.J.M."/>
            <person name="Varela M.C."/>
            <person name="Egas C."/>
            <person name="Matos J."/>
            <person name="Miguel C.M."/>
            <person name="Oliveira M.M."/>
            <person name="Ricardo C.P."/>
            <person name="Goncalves S."/>
        </authorList>
    </citation>
    <scope>NUCLEOTIDE SEQUENCE [LARGE SCALE GENOMIC DNA]</scope>
    <source>
        <strain evidence="3">cv. HL8</strain>
    </source>
</reference>
<dbReference type="EMBL" id="PKMF04000063">
    <property type="protein sequence ID" value="KAK7853643.1"/>
    <property type="molecule type" value="Genomic_DNA"/>
</dbReference>
<sequence>MDISRMPPPPFLYAHDLSNVLKKKNSTRTNKSLVFYLEACDSGSNFDGLLPKGMNIYATTSTKPDELDWATYCPGDPQNPPPQRISHIDIHNPQTETLEQQYELIKVRTLNNNLDCSSHVMQYDDIGLSQANPSFYIGANSTDTFVDQSEDYLWSPSQTINQRDADLSRKLFKES</sequence>
<dbReference type="GO" id="GO:0005773">
    <property type="term" value="C:vacuole"/>
    <property type="evidence" value="ECO:0007669"/>
    <property type="project" value="GOC"/>
</dbReference>
<dbReference type="AlphaFoldDB" id="A0AAW0LRH6"/>